<comment type="caution">
    <text evidence="5">The sequence shown here is derived from an EMBL/GenBank/DDBJ whole genome shotgun (WGS) entry which is preliminary data.</text>
</comment>
<dbReference type="Proteomes" id="UP001428341">
    <property type="component" value="Unassembled WGS sequence"/>
</dbReference>
<evidence type="ECO:0000256" key="2">
    <source>
        <dbReference type="SAM" id="MobiDB-lite"/>
    </source>
</evidence>
<accession>A0AAP0M8J3</accession>
<evidence type="ECO:0000313" key="5">
    <source>
        <dbReference type="EMBL" id="KAK9194754.1"/>
    </source>
</evidence>
<evidence type="ECO:0000256" key="1">
    <source>
        <dbReference type="ARBA" id="ARBA00005474"/>
    </source>
</evidence>
<feature type="compositionally biased region" description="Basic and acidic residues" evidence="2">
    <location>
        <begin position="239"/>
        <end position="258"/>
    </location>
</feature>
<keyword evidence="6" id="KW-1185">Reference proteome</keyword>
<proteinExistence type="inferred from homology"/>
<evidence type="ECO:0000259" key="4">
    <source>
        <dbReference type="PROSITE" id="PS50891"/>
    </source>
</evidence>
<dbReference type="PROSITE" id="PS50891">
    <property type="entry name" value="LOB"/>
    <property type="match status" value="1"/>
</dbReference>
<keyword evidence="3" id="KW-0732">Signal</keyword>
<dbReference type="EMBL" id="JBCGBO010000006">
    <property type="protein sequence ID" value="KAK9194754.1"/>
    <property type="molecule type" value="Genomic_DNA"/>
</dbReference>
<dbReference type="AlphaFoldDB" id="A0AAP0M8J3"/>
<feature type="chain" id="PRO_5042885228" description="LOB domain-containing protein" evidence="3">
    <location>
        <begin position="20"/>
        <end position="300"/>
    </location>
</feature>
<sequence>MNPVLYLIIPFQKLFFILCLVPSLIKMTIKGGTKQACAVCKYQRRKCEKNCKLAKYFPANQPKTFQNVHRLYGVSSVLKILDSVEDDKKDIAMSTVIFESNMRAEYPVHGCFGLTFRLHHQLQASMEELRLVNAQLAVCQRHYQNHTQAASASTSSELGMAMNNMNIYNQQGNEFCVETDDDVKPFIKIEQNPNYYTDMFNNMPLGIQSPSSSHGIPIPLQELESINSIHDDRVMAFDHTIPDHDRNPYLEPKAKEVSDASSSNTESKDSKFPELVTKNKHKSGASSSKMLQFDPRKMTG</sequence>
<evidence type="ECO:0000313" key="6">
    <source>
        <dbReference type="Proteomes" id="UP001428341"/>
    </source>
</evidence>
<organism evidence="5 6">
    <name type="scientific">Citrus x changshan-huyou</name>
    <dbReference type="NCBI Taxonomy" id="2935761"/>
    <lineage>
        <taxon>Eukaryota</taxon>
        <taxon>Viridiplantae</taxon>
        <taxon>Streptophyta</taxon>
        <taxon>Embryophyta</taxon>
        <taxon>Tracheophyta</taxon>
        <taxon>Spermatophyta</taxon>
        <taxon>Magnoliopsida</taxon>
        <taxon>eudicotyledons</taxon>
        <taxon>Gunneridae</taxon>
        <taxon>Pentapetalae</taxon>
        <taxon>rosids</taxon>
        <taxon>malvids</taxon>
        <taxon>Sapindales</taxon>
        <taxon>Rutaceae</taxon>
        <taxon>Aurantioideae</taxon>
        <taxon>Citrus</taxon>
    </lineage>
</organism>
<feature type="region of interest" description="Disordered" evidence="2">
    <location>
        <begin position="239"/>
        <end position="300"/>
    </location>
</feature>
<dbReference type="PANTHER" id="PTHR31301:SF21">
    <property type="entry name" value="LOB DOMAIN-CONTAINING PROTEIN 27-RELATED"/>
    <property type="match status" value="1"/>
</dbReference>
<dbReference type="Pfam" id="PF03195">
    <property type="entry name" value="LOB"/>
    <property type="match status" value="1"/>
</dbReference>
<name>A0AAP0M8J3_9ROSI</name>
<feature type="signal peptide" evidence="3">
    <location>
        <begin position="1"/>
        <end position="19"/>
    </location>
</feature>
<dbReference type="PANTHER" id="PTHR31301">
    <property type="entry name" value="LOB DOMAIN-CONTAINING PROTEIN 4-RELATED"/>
    <property type="match status" value="1"/>
</dbReference>
<gene>
    <name evidence="5" type="ORF">WN944_005461</name>
</gene>
<feature type="domain" description="LOB" evidence="4">
    <location>
        <begin position="35"/>
        <end position="136"/>
    </location>
</feature>
<dbReference type="InterPro" id="IPR004883">
    <property type="entry name" value="LOB"/>
</dbReference>
<reference evidence="5 6" key="1">
    <citation type="submission" date="2024-05" db="EMBL/GenBank/DDBJ databases">
        <title>Haplotype-resolved chromosome-level genome assembly of Huyou (Citrus changshanensis).</title>
        <authorList>
            <person name="Miao C."/>
            <person name="Chen W."/>
            <person name="Wu Y."/>
            <person name="Wang L."/>
            <person name="Zhao S."/>
            <person name="Grierson D."/>
            <person name="Xu C."/>
            <person name="Chen K."/>
        </authorList>
    </citation>
    <scope>NUCLEOTIDE SEQUENCE [LARGE SCALE GENOMIC DNA]</scope>
    <source>
        <strain evidence="5">01-14</strain>
        <tissue evidence="5">Leaf</tissue>
    </source>
</reference>
<protein>
    <recommendedName>
        <fullName evidence="4">LOB domain-containing protein</fullName>
    </recommendedName>
</protein>
<comment type="similarity">
    <text evidence="1">Belongs to the LOB domain-containing protein family.</text>
</comment>
<evidence type="ECO:0000256" key="3">
    <source>
        <dbReference type="SAM" id="SignalP"/>
    </source>
</evidence>